<dbReference type="Proteomes" id="UP000644507">
    <property type="component" value="Unassembled WGS sequence"/>
</dbReference>
<evidence type="ECO:0000256" key="5">
    <source>
        <dbReference type="ARBA" id="ARBA00022801"/>
    </source>
</evidence>
<dbReference type="EC" id="3.1.-.-" evidence="12"/>
<evidence type="ECO:0000256" key="14">
    <source>
        <dbReference type="SAM" id="MobiDB-lite"/>
    </source>
</evidence>
<dbReference type="NCBIfam" id="TIGR01865">
    <property type="entry name" value="cas_Csn1"/>
    <property type="match status" value="1"/>
</dbReference>
<evidence type="ECO:0000313" key="17">
    <source>
        <dbReference type="Proteomes" id="UP000644507"/>
    </source>
</evidence>
<dbReference type="HAMAP" id="MF_01480">
    <property type="entry name" value="Cas9"/>
    <property type="match status" value="1"/>
</dbReference>
<comment type="function">
    <text evidence="12">CRISPR (clustered regularly interspaced short palindromic repeat) is an adaptive immune system that provides protection against mobile genetic elements (viruses, transposable elements and conjugative plasmids). CRISPR clusters contain spacers, sequences complementary to antecedent mobile elements, and target invading nucleic acids. CRISPR clusters are transcribed and processed into CRISPR RNA (crRNA). In type II CRISPR systems correct processing of pre-crRNA requires a trans-encoded small RNA (tracrRNA), endogenous ribonuclease 3 (rnc) and this protein. The tracrRNA serves as a guide for ribonuclease 3-aided processing of pre-crRNA. Subsequently Cas9/crRNA/tracrRNA endonucleolytically cleaves linear or circular dsDNA target complementary to the spacer; Cas9 is inactive in the absence of the 2 guide RNAs (gRNA). Cas9 recognizes the protospacer adjacent motif (PAM) in the CRISPR repeat sequences to help distinguish self versus nonself, as targets within the bacterial CRISPR locus do not have PAMs. PAM recognition is also required for catalytic activity.</text>
</comment>
<proteinExistence type="inferred from homology"/>
<dbReference type="GO" id="GO:0003677">
    <property type="term" value="F:DNA binding"/>
    <property type="evidence" value="ECO:0007669"/>
    <property type="project" value="UniProtKB-UniRule"/>
</dbReference>
<evidence type="ECO:0000313" key="16">
    <source>
        <dbReference type="EMBL" id="GHC65798.1"/>
    </source>
</evidence>
<reference evidence="16" key="1">
    <citation type="journal article" date="2014" name="Int. J. Syst. Evol. Microbiol.">
        <title>Complete genome sequence of Corynebacterium casei LMG S-19264T (=DSM 44701T), isolated from a smear-ripened cheese.</title>
        <authorList>
            <consortium name="US DOE Joint Genome Institute (JGI-PGF)"/>
            <person name="Walter F."/>
            <person name="Albersmeier A."/>
            <person name="Kalinowski J."/>
            <person name="Ruckert C."/>
        </authorList>
    </citation>
    <scope>NUCLEOTIDE SEQUENCE</scope>
    <source>
        <strain evidence="16">KCTC 12988</strain>
    </source>
</reference>
<organism evidence="16 17">
    <name type="scientific">Roseibacillus persicicus</name>
    <dbReference type="NCBI Taxonomy" id="454148"/>
    <lineage>
        <taxon>Bacteria</taxon>
        <taxon>Pseudomonadati</taxon>
        <taxon>Verrucomicrobiota</taxon>
        <taxon>Verrucomicrobiia</taxon>
        <taxon>Verrucomicrobiales</taxon>
        <taxon>Verrucomicrobiaceae</taxon>
        <taxon>Roseibacillus</taxon>
    </lineage>
</organism>
<dbReference type="InterPro" id="IPR028629">
    <property type="entry name" value="Cas9"/>
</dbReference>
<evidence type="ECO:0000256" key="4">
    <source>
        <dbReference type="ARBA" id="ARBA00022759"/>
    </source>
</evidence>
<sequence length="1140" mass="131422">MKNYTLGLDMGVASLGWACLSIEEKTIDSGVRIFPAGMEKERDAYTSKNLKRRSKRTARRRGSRKAKRKQLIRQILIELQWIPSEECALQDWENLDPYELRHRAINEKITLPEFARVILHLNQRRGFLSLRKAELDAAEGDDKKELEGLLGNISRLQTQIDEAKHETLGNHLYQLRKKEGGEHGNTIRLRARHIHRHMLHHEFSLIWREQAKHHPELTDTLRYGSHGPQDDPTAVTKPIPRNKTESLLQQFGLENLTFFQRRVYWPLSSIGHCELEPDELRAPVADRRFQEFRMLQELNNLRYLDQSSPGKPQERKLNDGERQVAITYLSTTQKPTLKALKKKITKLPDSPEEAHITFNLEANNRENISGLPTENKLANTLKSTWPKLDEAGKNRIVEILTLPDDSNSGKVIQRTDDETRELLEQVPTLSHDDIDKLLKTSLPTGYGHLSVVALEKMLPHMREGKLYQGKKDEDHLSARHLAGYPRRDETSSKSFDILPHLTQLTNPSDTSHYEPHFPHLNNPLVLRALHELRKVVNAIIRKHGKPTAIHLEMARDLKMSAKKREEHAKKTKQHEKERTRAKNELAKYNVAPTRDAILLFRLWEEQNKTCIYSGEPISVQDLLGGNVDIDHIYPRRANDDSYLNKVVCFTEQNRLKGDRLPSEWLGEGSTEFEALAQRAQDLPYPKRKRLLADKLPDGFAERDAVDTAYMTRVARHYLSTLFPKKEEHRIFCTKGRHTALLCRHWQLNDLLRHDLLDLKNRDDHRHHALDAIVIAACDRSLLQKVTKELKYENHWKDKQDEESKEKIRIYRLKPQLENLVSPWPEFRVAAAASLDAIWVSHRPNRKVSGPLHEETNYGSTSEPGILVRRKRLATLSDGEIAKIRDVSVAHVVQQYLEQEKILYPEDFGKKMDDDVRAHFEKHQTLTESDIHALETDNRRLKGDLLNKLKKKNPLQDAELGKITLPNNKGGEAIPIKKVRLLIPNKAAVPLRPDGNAKELIIPGNTHHVAIFSLGDGKSHFEPVTLLEASRRKRNGEDIVQKHYPNMPPEAEFRFHLTYNDSITSETNNETRLFIFKGIHSIQLTVKFVHHCDARQNNQKDPITGRAVSIQKTSSPNRFEDNFPNARKVIVLPSGEIRDVN</sequence>
<keyword evidence="3" id="KW-0479">Metal-binding</keyword>
<comment type="similarity">
    <text evidence="12">Belongs to the CRISPR-associated Cas9 family.</text>
</comment>
<evidence type="ECO:0000256" key="7">
    <source>
        <dbReference type="ARBA" id="ARBA00022884"/>
    </source>
</evidence>
<dbReference type="Gene3D" id="3.30.420.10">
    <property type="entry name" value="Ribonuclease H-like superfamily/Ribonuclease H"/>
    <property type="match status" value="3"/>
</dbReference>
<keyword evidence="8 12" id="KW-0051">Antiviral defense</keyword>
<comment type="subunit">
    <text evidence="11 12">Monomer. Binds crRNA and tracrRNA.</text>
</comment>
<evidence type="ECO:0000256" key="13">
    <source>
        <dbReference type="SAM" id="Coils"/>
    </source>
</evidence>
<keyword evidence="2 12" id="KW-0540">Nuclease</keyword>
<feature type="active site" description="For RuvC-like nuclease domain" evidence="12">
    <location>
        <position position="9"/>
    </location>
</feature>
<protein>
    <recommendedName>
        <fullName evidence="12">CRISPR-associated endonuclease Cas9</fullName>
        <ecNumber evidence="12">3.1.-.-</ecNumber>
    </recommendedName>
</protein>
<dbReference type="RefSeq" id="WP_189573609.1">
    <property type="nucleotide sequence ID" value="NZ_BMXI01000020.1"/>
</dbReference>
<evidence type="ECO:0000256" key="9">
    <source>
        <dbReference type="ARBA" id="ARBA00023125"/>
    </source>
</evidence>
<reference evidence="16" key="2">
    <citation type="submission" date="2020-09" db="EMBL/GenBank/DDBJ databases">
        <authorList>
            <person name="Sun Q."/>
            <person name="Kim S."/>
        </authorList>
    </citation>
    <scope>NUCLEOTIDE SEQUENCE</scope>
    <source>
        <strain evidence="16">KCTC 12988</strain>
    </source>
</reference>
<dbReference type="GO" id="GO:0004519">
    <property type="term" value="F:endonuclease activity"/>
    <property type="evidence" value="ECO:0007669"/>
    <property type="project" value="UniProtKB-UniRule"/>
</dbReference>
<feature type="region of interest" description="Disordered" evidence="14">
    <location>
        <begin position="44"/>
        <end position="66"/>
    </location>
</feature>
<dbReference type="PROSITE" id="PS51749">
    <property type="entry name" value="HNH_CAS9"/>
    <property type="match status" value="1"/>
</dbReference>
<keyword evidence="5 12" id="KW-0378">Hydrolase</keyword>
<comment type="cofactor">
    <cofactor evidence="1">
        <name>Mg(2+)</name>
        <dbReference type="ChEBI" id="CHEBI:18420"/>
    </cofactor>
</comment>
<evidence type="ECO:0000256" key="11">
    <source>
        <dbReference type="ARBA" id="ARBA00046380"/>
    </source>
</evidence>
<dbReference type="Pfam" id="PF18470">
    <property type="entry name" value="Cas9_a"/>
    <property type="match status" value="1"/>
</dbReference>
<dbReference type="Pfam" id="PF18541">
    <property type="entry name" value="RuvC_III"/>
    <property type="match status" value="1"/>
</dbReference>
<keyword evidence="10" id="KW-0464">Manganese</keyword>
<dbReference type="InterPro" id="IPR036397">
    <property type="entry name" value="RNaseH_sf"/>
</dbReference>
<dbReference type="InterPro" id="IPR040619">
    <property type="entry name" value="Cas9_alpha-helical_lobe"/>
</dbReference>
<evidence type="ECO:0000256" key="10">
    <source>
        <dbReference type="ARBA" id="ARBA00023211"/>
    </source>
</evidence>
<evidence type="ECO:0000256" key="12">
    <source>
        <dbReference type="HAMAP-Rule" id="MF_01480"/>
    </source>
</evidence>
<keyword evidence="17" id="KW-1185">Reference proteome</keyword>
<feature type="active site" description="Proton acceptor for HNH nuclease domain" evidence="12">
    <location>
        <position position="631"/>
    </location>
</feature>
<dbReference type="AlphaFoldDB" id="A0A918U186"/>
<keyword evidence="13" id="KW-0175">Coiled coil</keyword>
<keyword evidence="4 12" id="KW-0255">Endonuclease</keyword>
<dbReference type="GO" id="GO:0043571">
    <property type="term" value="P:maintenance of CRISPR repeat elements"/>
    <property type="evidence" value="ECO:0007669"/>
    <property type="project" value="UniProtKB-UniRule"/>
</dbReference>
<evidence type="ECO:0000256" key="2">
    <source>
        <dbReference type="ARBA" id="ARBA00022722"/>
    </source>
</evidence>
<gene>
    <name evidence="12" type="primary">cas9</name>
    <name evidence="16" type="ORF">GCM10007100_36940</name>
</gene>
<evidence type="ECO:0000256" key="8">
    <source>
        <dbReference type="ARBA" id="ARBA00023118"/>
    </source>
</evidence>
<keyword evidence="6" id="KW-0460">Magnesium</keyword>
<evidence type="ECO:0000259" key="15">
    <source>
        <dbReference type="PROSITE" id="PS51749"/>
    </source>
</evidence>
<feature type="compositionally biased region" description="Basic residues" evidence="14">
    <location>
        <begin position="49"/>
        <end position="66"/>
    </location>
</feature>
<dbReference type="EMBL" id="BMXI01000020">
    <property type="protein sequence ID" value="GHC65798.1"/>
    <property type="molecule type" value="Genomic_DNA"/>
</dbReference>
<comment type="caution">
    <text evidence="16">The sequence shown here is derived from an EMBL/GenBank/DDBJ whole genome shotgun (WGS) entry which is preliminary data.</text>
</comment>
<dbReference type="GO" id="GO:0046872">
    <property type="term" value="F:metal ion binding"/>
    <property type="evidence" value="ECO:0007669"/>
    <property type="project" value="UniProtKB-UniRule"/>
</dbReference>
<evidence type="ECO:0000256" key="6">
    <source>
        <dbReference type="ARBA" id="ARBA00022842"/>
    </source>
</evidence>
<dbReference type="InterPro" id="IPR041383">
    <property type="entry name" value="RuvC_III"/>
</dbReference>
<evidence type="ECO:0000256" key="3">
    <source>
        <dbReference type="ARBA" id="ARBA00022723"/>
    </source>
</evidence>
<feature type="region of interest" description="Disordered" evidence="14">
    <location>
        <begin position="220"/>
        <end position="239"/>
    </location>
</feature>
<dbReference type="GO" id="GO:0016787">
    <property type="term" value="F:hydrolase activity"/>
    <property type="evidence" value="ECO:0007669"/>
    <property type="project" value="UniProtKB-KW"/>
</dbReference>
<keyword evidence="7 12" id="KW-0694">RNA-binding</keyword>
<name>A0A918U186_9BACT</name>
<comment type="domain">
    <text evidence="12">Has 2 endonuclease domains. The discontinuous RuvC-like domain cleaves the target DNA noncomplementary to crRNA while the HNH nuclease domain cleaves the target DNA complementary to crRNA.</text>
</comment>
<keyword evidence="9 12" id="KW-0238">DNA-binding</keyword>
<dbReference type="InterPro" id="IPR003615">
    <property type="entry name" value="HNH_nuc"/>
</dbReference>
<dbReference type="GO" id="GO:0003723">
    <property type="term" value="F:RNA binding"/>
    <property type="evidence" value="ECO:0007669"/>
    <property type="project" value="UniProtKB-UniRule"/>
</dbReference>
<feature type="domain" description="HNH Cas9-type" evidence="15">
    <location>
        <begin position="560"/>
        <end position="704"/>
    </location>
</feature>
<accession>A0A918U186</accession>
<feature type="coiled-coil region" evidence="13">
    <location>
        <begin position="564"/>
        <end position="591"/>
    </location>
</feature>
<dbReference type="Pfam" id="PF13395">
    <property type="entry name" value="HNH_4"/>
    <property type="match status" value="1"/>
</dbReference>
<dbReference type="GO" id="GO:0051607">
    <property type="term" value="P:defense response to virus"/>
    <property type="evidence" value="ECO:0007669"/>
    <property type="project" value="UniProtKB-UniRule"/>
</dbReference>
<evidence type="ECO:0000256" key="1">
    <source>
        <dbReference type="ARBA" id="ARBA00001946"/>
    </source>
</evidence>
<dbReference type="InterPro" id="IPR033114">
    <property type="entry name" value="HNH_CAS9"/>
</dbReference>
<comment type="caution">
    <text evidence="12">Lacks conserved residue(s) required for the propagation of feature annotation.</text>
</comment>